<evidence type="ECO:0000313" key="2">
    <source>
        <dbReference type="EMBL" id="PQM42003.1"/>
    </source>
</evidence>
<feature type="compositionally biased region" description="Pro residues" evidence="1">
    <location>
        <begin position="16"/>
        <end position="25"/>
    </location>
</feature>
<organism evidence="2 3">
    <name type="scientific">Prunus yedoensis var. nudiflora</name>
    <dbReference type="NCBI Taxonomy" id="2094558"/>
    <lineage>
        <taxon>Eukaryota</taxon>
        <taxon>Viridiplantae</taxon>
        <taxon>Streptophyta</taxon>
        <taxon>Embryophyta</taxon>
        <taxon>Tracheophyta</taxon>
        <taxon>Spermatophyta</taxon>
        <taxon>Magnoliopsida</taxon>
        <taxon>eudicotyledons</taxon>
        <taxon>Gunneridae</taxon>
        <taxon>Pentapetalae</taxon>
        <taxon>rosids</taxon>
        <taxon>fabids</taxon>
        <taxon>Rosales</taxon>
        <taxon>Rosaceae</taxon>
        <taxon>Amygdaloideae</taxon>
        <taxon>Amygdaleae</taxon>
        <taxon>Prunus</taxon>
    </lineage>
</organism>
<protein>
    <submittedName>
        <fullName evidence="2">NAC domain-containing protein 74-like</fullName>
    </submittedName>
</protein>
<reference evidence="2 3" key="1">
    <citation type="submission" date="2018-02" db="EMBL/GenBank/DDBJ databases">
        <title>Draft genome of wild Prunus yedoensis var. nudiflora.</title>
        <authorList>
            <person name="Baek S."/>
            <person name="Kim J.-H."/>
            <person name="Choi K."/>
            <person name="Kim G.-B."/>
            <person name="Cho A."/>
            <person name="Jang H."/>
            <person name="Shin C.-H."/>
            <person name="Yu H.-J."/>
            <person name="Mun J.-H."/>
        </authorList>
    </citation>
    <scope>NUCLEOTIDE SEQUENCE [LARGE SCALE GENOMIC DNA]</scope>
    <source>
        <strain evidence="3">cv. Jeju island</strain>
        <tissue evidence="2">Leaf</tissue>
    </source>
</reference>
<accession>A0A314UX33</accession>
<comment type="caution">
    <text evidence="2">The sequence shown here is derived from an EMBL/GenBank/DDBJ whole genome shotgun (WGS) entry which is preliminary data.</text>
</comment>
<dbReference type="EMBL" id="PJQY01002886">
    <property type="protein sequence ID" value="PQM42003.1"/>
    <property type="molecule type" value="Genomic_DNA"/>
</dbReference>
<evidence type="ECO:0000256" key="1">
    <source>
        <dbReference type="SAM" id="MobiDB-lite"/>
    </source>
</evidence>
<feature type="region of interest" description="Disordered" evidence="1">
    <location>
        <begin position="1"/>
        <end position="45"/>
    </location>
</feature>
<feature type="compositionally biased region" description="Polar residues" evidence="1">
    <location>
        <begin position="34"/>
        <end position="45"/>
    </location>
</feature>
<gene>
    <name evidence="2" type="ORF">Pyn_32091</name>
</gene>
<dbReference type="Proteomes" id="UP000250321">
    <property type="component" value="Unassembled WGS sequence"/>
</dbReference>
<name>A0A314UX33_PRUYE</name>
<proteinExistence type="predicted"/>
<keyword evidence="3" id="KW-1185">Reference proteome</keyword>
<evidence type="ECO:0000313" key="3">
    <source>
        <dbReference type="Proteomes" id="UP000250321"/>
    </source>
</evidence>
<dbReference type="AlphaFoldDB" id="A0A314UX33"/>
<sequence>MIQELSAQPGEYLDLPFPPPEPPEPGNASVPSPIGNNDSSLPNKNNIIQPIMTVNQLATPPLISRIKLKMKGLQR</sequence>